<dbReference type="GO" id="GO:0043565">
    <property type="term" value="F:sequence-specific DNA binding"/>
    <property type="evidence" value="ECO:0007669"/>
    <property type="project" value="TreeGrafter"/>
</dbReference>
<dbReference type="PROSITE" id="PS50931">
    <property type="entry name" value="HTH_LYSR"/>
    <property type="match status" value="1"/>
</dbReference>
<name>A0A7Y7WJI5_9PSED</name>
<keyword evidence="3" id="KW-0238">DNA-binding</keyword>
<dbReference type="InterPro" id="IPR036388">
    <property type="entry name" value="WH-like_DNA-bd_sf"/>
</dbReference>
<keyword evidence="2" id="KW-0805">Transcription regulation</keyword>
<evidence type="ECO:0000256" key="2">
    <source>
        <dbReference type="ARBA" id="ARBA00023015"/>
    </source>
</evidence>
<dbReference type="GO" id="GO:0006351">
    <property type="term" value="P:DNA-templated transcription"/>
    <property type="evidence" value="ECO:0007669"/>
    <property type="project" value="TreeGrafter"/>
</dbReference>
<dbReference type="PANTHER" id="PTHR30537">
    <property type="entry name" value="HTH-TYPE TRANSCRIPTIONAL REGULATOR"/>
    <property type="match status" value="1"/>
</dbReference>
<keyword evidence="4" id="KW-0804">Transcription</keyword>
<proteinExistence type="inferred from homology"/>
<evidence type="ECO:0000313" key="7">
    <source>
        <dbReference type="Proteomes" id="UP000582981"/>
    </source>
</evidence>
<evidence type="ECO:0000313" key="6">
    <source>
        <dbReference type="EMBL" id="NWB50605.1"/>
    </source>
</evidence>
<evidence type="ECO:0000256" key="1">
    <source>
        <dbReference type="ARBA" id="ARBA00009437"/>
    </source>
</evidence>
<organism evidence="6 7">
    <name type="scientific">Pseudomonas gingeri</name>
    <dbReference type="NCBI Taxonomy" id="117681"/>
    <lineage>
        <taxon>Bacteria</taxon>
        <taxon>Pseudomonadati</taxon>
        <taxon>Pseudomonadota</taxon>
        <taxon>Gammaproteobacteria</taxon>
        <taxon>Pseudomonadales</taxon>
        <taxon>Pseudomonadaceae</taxon>
        <taxon>Pseudomonas</taxon>
    </lineage>
</organism>
<dbReference type="InterPro" id="IPR058163">
    <property type="entry name" value="LysR-type_TF_proteobact-type"/>
</dbReference>
<dbReference type="EMBL" id="JACAPU010000045">
    <property type="protein sequence ID" value="NWB50605.1"/>
    <property type="molecule type" value="Genomic_DNA"/>
</dbReference>
<dbReference type="Gene3D" id="1.10.10.10">
    <property type="entry name" value="Winged helix-like DNA-binding domain superfamily/Winged helix DNA-binding domain"/>
    <property type="match status" value="1"/>
</dbReference>
<dbReference type="InterPro" id="IPR005119">
    <property type="entry name" value="LysR_subst-bd"/>
</dbReference>
<dbReference type="SUPFAM" id="SSF53850">
    <property type="entry name" value="Periplasmic binding protein-like II"/>
    <property type="match status" value="1"/>
</dbReference>
<reference evidence="6 7" key="1">
    <citation type="submission" date="2020-04" db="EMBL/GenBank/DDBJ databases">
        <title>Molecular characterization of pseudomonads from Agaricus bisporus reveal novel blotch 2 pathogens in Western Europe.</title>
        <authorList>
            <person name="Taparia T."/>
            <person name="Krijger M."/>
            <person name="Haynes E."/>
            <person name="Elpinstone J.G."/>
            <person name="Noble R."/>
            <person name="Van Der Wolf J."/>
        </authorList>
    </citation>
    <scope>NUCLEOTIDE SEQUENCE [LARGE SCALE GENOMIC DNA]</scope>
    <source>
        <strain evidence="6 7">F1001</strain>
    </source>
</reference>
<dbReference type="Pfam" id="PF00126">
    <property type="entry name" value="HTH_1"/>
    <property type="match status" value="1"/>
</dbReference>
<evidence type="ECO:0000256" key="4">
    <source>
        <dbReference type="ARBA" id="ARBA00023163"/>
    </source>
</evidence>
<dbReference type="Gene3D" id="3.40.190.290">
    <property type="match status" value="1"/>
</dbReference>
<protein>
    <submittedName>
        <fullName evidence="6">LysR family transcriptional regulator</fullName>
    </submittedName>
</protein>
<dbReference type="AlphaFoldDB" id="A0A7Y7WJI5"/>
<accession>A0A7Y7WJI5</accession>
<dbReference type="InterPro" id="IPR036390">
    <property type="entry name" value="WH_DNA-bd_sf"/>
</dbReference>
<dbReference type="GO" id="GO:0003700">
    <property type="term" value="F:DNA-binding transcription factor activity"/>
    <property type="evidence" value="ECO:0007669"/>
    <property type="project" value="InterPro"/>
</dbReference>
<dbReference type="InterPro" id="IPR000847">
    <property type="entry name" value="LysR_HTH_N"/>
</dbReference>
<comment type="similarity">
    <text evidence="1">Belongs to the LysR transcriptional regulatory family.</text>
</comment>
<feature type="domain" description="HTH lysR-type" evidence="5">
    <location>
        <begin position="2"/>
        <end position="59"/>
    </location>
</feature>
<evidence type="ECO:0000259" key="5">
    <source>
        <dbReference type="PROSITE" id="PS50931"/>
    </source>
</evidence>
<dbReference type="PANTHER" id="PTHR30537:SF3">
    <property type="entry name" value="TRANSCRIPTIONAL REGULATORY PROTEIN"/>
    <property type="match status" value="1"/>
</dbReference>
<dbReference type="Proteomes" id="UP000582981">
    <property type="component" value="Unassembled WGS sequence"/>
</dbReference>
<comment type="caution">
    <text evidence="6">The sequence shown here is derived from an EMBL/GenBank/DDBJ whole genome shotgun (WGS) entry which is preliminary data.</text>
</comment>
<gene>
    <name evidence="6" type="ORF">HX829_29450</name>
</gene>
<dbReference type="RefSeq" id="WP_100939440.1">
    <property type="nucleotide sequence ID" value="NZ_JACAPU010000045.1"/>
</dbReference>
<evidence type="ECO:0000256" key="3">
    <source>
        <dbReference type="ARBA" id="ARBA00023125"/>
    </source>
</evidence>
<dbReference type="SUPFAM" id="SSF46785">
    <property type="entry name" value="Winged helix' DNA-binding domain"/>
    <property type="match status" value="1"/>
</dbReference>
<sequence>MFDWENLRYFVAVAQTGSLSAAARQLKVDHATVGRRLGALEAELQVRLVDRLPRACQLTALGRQVLELAAQMETTAFAVERVTRAEQPSMTGRVTLSVPPVLASNFFARHLGVFRQQYPGIQLSIASQVQSVSLGRREADIAVRLFRPSEPRNVTRRLGRMPFGLYASRDYPQAQRPDDWGFIIYDAQYADMPHQKWMLTVAANRPIVCEVSDLSTQKVAALTGIGVAGLPLFMGEEEPGLQRLPFEGEAFHRDIWLVVHADLRNSPMIRGVIDFIVDAMKQTFEMGVSDERG</sequence>
<dbReference type="Pfam" id="PF03466">
    <property type="entry name" value="LysR_substrate"/>
    <property type="match status" value="1"/>
</dbReference>
<dbReference type="CDD" id="cd05466">
    <property type="entry name" value="PBP2_LTTR_substrate"/>
    <property type="match status" value="1"/>
</dbReference>